<gene>
    <name evidence="1" type="ORF">V8G56_05695</name>
</gene>
<proteinExistence type="predicted"/>
<organism evidence="1 2">
    <name type="scientific">Gaetbulibacter aquiaggeris</name>
    <dbReference type="NCBI Taxonomy" id="1735373"/>
    <lineage>
        <taxon>Bacteria</taxon>
        <taxon>Pseudomonadati</taxon>
        <taxon>Bacteroidota</taxon>
        <taxon>Flavobacteriia</taxon>
        <taxon>Flavobacteriales</taxon>
        <taxon>Flavobacteriaceae</taxon>
        <taxon>Gaetbulibacter</taxon>
    </lineage>
</organism>
<dbReference type="EMBL" id="JBAWKC010000001">
    <property type="protein sequence ID" value="MFH6768219.1"/>
    <property type="molecule type" value="Genomic_DNA"/>
</dbReference>
<reference evidence="1 2" key="1">
    <citation type="submission" date="2024-02" db="EMBL/GenBank/DDBJ databases">
        <title>A Gaetbulibacter species isolated from tidal flats and genomic insights of their niches.</title>
        <authorList>
            <person name="Ye Y."/>
        </authorList>
    </citation>
    <scope>NUCLEOTIDE SEQUENCE [LARGE SCALE GENOMIC DNA]</scope>
    <source>
        <strain evidence="1 2">KEM-8</strain>
    </source>
</reference>
<accession>A0ABW7MN25</accession>
<protein>
    <submittedName>
        <fullName evidence="1">Uncharacterized protein</fullName>
    </submittedName>
</protein>
<evidence type="ECO:0000313" key="1">
    <source>
        <dbReference type="EMBL" id="MFH6768219.1"/>
    </source>
</evidence>
<dbReference type="RefSeq" id="WP_395437458.1">
    <property type="nucleotide sequence ID" value="NZ_JBAWKC010000001.1"/>
</dbReference>
<evidence type="ECO:0000313" key="2">
    <source>
        <dbReference type="Proteomes" id="UP001610104"/>
    </source>
</evidence>
<name>A0ABW7MN25_9FLAO</name>
<sequence length="353" mass="40946">MKKQIGFLLVFITTFILNSAYSQESLKTDDSKVNSGIFSEEKILPIKLSYSINEIKKETNDSTYLDSNLSYQLSNGSWESLPIELRARGNYRLKNCYFAPLKIKIKKSISNNTPFEGNKNFKAVLPCLLKSDNDDNVIKEYLVYKLFEIVSPYHFKTRLVDIDFEQIKNNKTKVHLLKGFFIEDDKTLAKRVDGKVYDRSVHPLNQDDLTSVRNAFFQFMIGNTDFSQAYQHNVKIFYIDKKMTPVPYDFDMAGFVNASYAVVSQIQGESIGTNSVTDRKYRGFIRDKTIFDQVRREFLANKIEMLAILDAHANYFEDPRAFSIAKEYILSFFEIIVKDSSYKNEILDQARNE</sequence>
<comment type="caution">
    <text evidence="1">The sequence shown here is derived from an EMBL/GenBank/DDBJ whole genome shotgun (WGS) entry which is preliminary data.</text>
</comment>
<keyword evidence="2" id="KW-1185">Reference proteome</keyword>
<dbReference type="Proteomes" id="UP001610104">
    <property type="component" value="Unassembled WGS sequence"/>
</dbReference>